<dbReference type="GO" id="GO:0016020">
    <property type="term" value="C:membrane"/>
    <property type="evidence" value="ECO:0007669"/>
    <property type="project" value="TreeGrafter"/>
</dbReference>
<reference evidence="2" key="1">
    <citation type="journal article" date="2020" name="bioRxiv">
        <title>Comparative genomics of Chlamydomonas.</title>
        <authorList>
            <person name="Craig R.J."/>
            <person name="Hasan A.R."/>
            <person name="Ness R.W."/>
            <person name="Keightley P.D."/>
        </authorList>
    </citation>
    <scope>NUCLEOTIDE SEQUENCE</scope>
    <source>
        <strain evidence="2">SAG 7.73</strain>
    </source>
</reference>
<dbReference type="Proteomes" id="UP000650467">
    <property type="component" value="Unassembled WGS sequence"/>
</dbReference>
<name>A0A835SZG4_CHLIN</name>
<dbReference type="PANTHER" id="PTHR12393">
    <property type="entry name" value="SPHINGOMYELIN PHOSPHODIESTERASE RELATED"/>
    <property type="match status" value="1"/>
</dbReference>
<dbReference type="GO" id="GO:0030149">
    <property type="term" value="P:sphingolipid catabolic process"/>
    <property type="evidence" value="ECO:0007669"/>
    <property type="project" value="TreeGrafter"/>
</dbReference>
<dbReference type="GO" id="GO:0046513">
    <property type="term" value="P:ceramide biosynthetic process"/>
    <property type="evidence" value="ECO:0007669"/>
    <property type="project" value="TreeGrafter"/>
</dbReference>
<proteinExistence type="predicted"/>
<sequence>MSGVLENLQLALTGSGLDEPLAGAGMAVLAAAAGAGRLEVCRFIVTQDTFKWGFGDAITAAARAGHSSVLNWLLSLPPPLTTPPSAGRAAESAGPVLAAAATSGDAAVFAAVLAHHTRPAPPGAAPPLPRDWYPMALAAAAQAGREALLRLLLRPALWRALVPRPRQIHPEDDVAVQLAYDIETLGWETRVLEAVAEGCSLACLQQVAGATAAWQWPAAQVQQQSDVDMATEAAAAEAAVALAAAGDDGECGGGPSVAADAQDAAAAAAAARAWAAKRGGLMGAGKVLAAAARSRTADWRSKAEWLESAAGFRFPAPSDGATLAALGTRPLLRAYYPDQFQQRATGAQLREAAMVAAVGASSLLQPAGDDGTGCGPGGKRGPAGGQQRGPADSSTQWGAVVYSSSSGRASVRRLGCCCAGCSGADAAAARAAVPGAAQPPGEAAEVGSGGTPPAGPAAACMDVAAGSPGAAAPGTAARPCPLCTLERVSWLLARGLEPDSASLAAAASLPRASADSNGLASTRAPAAAAGPALPDCGCGGCGRHVLRLLLAATPAASSVAHAREGGAFPVGYVDAMGALQSAGNVAWLLDVCRWEVGVAAAAAAAMDAAAAAVMVPAPSSTHGSSAPPAADDDAWPGGNADGRTAVRGGGGARVGSRLLRQVVGGLQEGGSLVMAAWTGQLQLVVWMLRQMRRTPKWPAPPLPRMPECVYRPRQPRPKPVELSAGEERAAAEAWWDGVWQDNILAAMQVALSSGDVEVSPDPEPYLLAASKGDLAALAALRRLRYPVDWHALPGLAAARQRIRPWREAPAGGAPAAGRGLLGGLLRRWGEAQPDAVNLWVREAAKQETAGVSPAAELEMKLRVEPRQVALAKGDAGQAAGGSEAPAAALSGIGRYRTDDRVSGPRLAAAAGTGPGDCGTAALLLKTVMAVCDSWTTVGQQHAACARN</sequence>
<feature type="compositionally biased region" description="Low complexity" evidence="1">
    <location>
        <begin position="635"/>
        <end position="646"/>
    </location>
</feature>
<keyword evidence="3" id="KW-1185">Reference proteome</keyword>
<feature type="compositionally biased region" description="Gly residues" evidence="1">
    <location>
        <begin position="370"/>
        <end position="387"/>
    </location>
</feature>
<dbReference type="PANTHER" id="PTHR12393:SF6">
    <property type="entry name" value="SPHINGOMYELIN PHOSPHODIESTERASE 2"/>
    <property type="match status" value="1"/>
</dbReference>
<dbReference type="GO" id="GO:0004620">
    <property type="term" value="F:phospholipase activity"/>
    <property type="evidence" value="ECO:0007669"/>
    <property type="project" value="TreeGrafter"/>
</dbReference>
<protein>
    <submittedName>
        <fullName evidence="2">Uncharacterized protein</fullName>
    </submittedName>
</protein>
<dbReference type="EMBL" id="JAEHOC010000033">
    <property type="protein sequence ID" value="KAG2428736.1"/>
    <property type="molecule type" value="Genomic_DNA"/>
</dbReference>
<feature type="region of interest" description="Disordered" evidence="1">
    <location>
        <begin position="617"/>
        <end position="651"/>
    </location>
</feature>
<gene>
    <name evidence="2" type="ORF">HXX76_011439</name>
</gene>
<dbReference type="GO" id="GO:0071944">
    <property type="term" value="C:cell periphery"/>
    <property type="evidence" value="ECO:0007669"/>
    <property type="project" value="TreeGrafter"/>
</dbReference>
<evidence type="ECO:0000313" key="3">
    <source>
        <dbReference type="Proteomes" id="UP000650467"/>
    </source>
</evidence>
<evidence type="ECO:0000313" key="2">
    <source>
        <dbReference type="EMBL" id="KAG2428736.1"/>
    </source>
</evidence>
<feature type="region of interest" description="Disordered" evidence="1">
    <location>
        <begin position="366"/>
        <end position="395"/>
    </location>
</feature>
<organism evidence="2 3">
    <name type="scientific">Chlamydomonas incerta</name>
    <dbReference type="NCBI Taxonomy" id="51695"/>
    <lineage>
        <taxon>Eukaryota</taxon>
        <taxon>Viridiplantae</taxon>
        <taxon>Chlorophyta</taxon>
        <taxon>core chlorophytes</taxon>
        <taxon>Chlorophyceae</taxon>
        <taxon>CS clade</taxon>
        <taxon>Chlamydomonadales</taxon>
        <taxon>Chlamydomonadaceae</taxon>
        <taxon>Chlamydomonas</taxon>
    </lineage>
</organism>
<comment type="caution">
    <text evidence="2">The sequence shown here is derived from an EMBL/GenBank/DDBJ whole genome shotgun (WGS) entry which is preliminary data.</text>
</comment>
<dbReference type="OrthoDB" id="10678992at2759"/>
<evidence type="ECO:0000256" key="1">
    <source>
        <dbReference type="SAM" id="MobiDB-lite"/>
    </source>
</evidence>
<dbReference type="AlphaFoldDB" id="A0A835SZG4"/>
<dbReference type="GO" id="GO:0005783">
    <property type="term" value="C:endoplasmic reticulum"/>
    <property type="evidence" value="ECO:0007669"/>
    <property type="project" value="TreeGrafter"/>
</dbReference>
<accession>A0A835SZG4</accession>